<dbReference type="Gene3D" id="3.20.20.80">
    <property type="entry name" value="Glycosidases"/>
    <property type="match status" value="1"/>
</dbReference>
<keyword evidence="4" id="KW-0378">Hydrolase</keyword>
<dbReference type="SUPFAM" id="SSF51445">
    <property type="entry name" value="(Trans)glycosidases"/>
    <property type="match status" value="1"/>
</dbReference>
<dbReference type="EC" id="3.2.1.51" evidence="2"/>
<accession>A0ABV1DM73</accession>
<evidence type="ECO:0000256" key="3">
    <source>
        <dbReference type="ARBA" id="ARBA00022729"/>
    </source>
</evidence>
<keyword evidence="8" id="KW-1185">Reference proteome</keyword>
<reference evidence="7 8" key="1">
    <citation type="submission" date="2024-03" db="EMBL/GenBank/DDBJ databases">
        <title>Human intestinal bacterial collection.</title>
        <authorList>
            <person name="Pauvert C."/>
            <person name="Hitch T.C.A."/>
            <person name="Clavel T."/>
        </authorList>
    </citation>
    <scope>NUCLEOTIDE SEQUENCE [LARGE SCALE GENOMIC DNA]</scope>
    <source>
        <strain evidence="7 8">CLA-SR-H028</strain>
    </source>
</reference>
<dbReference type="InterPro" id="IPR017853">
    <property type="entry name" value="GH"/>
</dbReference>
<evidence type="ECO:0000256" key="5">
    <source>
        <dbReference type="ARBA" id="ARBA00023295"/>
    </source>
</evidence>
<organism evidence="7 8">
    <name type="scientific">Blautia caccae</name>
    <dbReference type="NCBI Taxonomy" id="3133175"/>
    <lineage>
        <taxon>Bacteria</taxon>
        <taxon>Bacillati</taxon>
        <taxon>Bacillota</taxon>
        <taxon>Clostridia</taxon>
        <taxon>Lachnospirales</taxon>
        <taxon>Lachnospiraceae</taxon>
        <taxon>Blautia</taxon>
    </lineage>
</organism>
<name>A0ABV1DM73_9FIRM</name>
<dbReference type="InterPro" id="IPR000933">
    <property type="entry name" value="Glyco_hydro_29"/>
</dbReference>
<dbReference type="Pfam" id="PF01120">
    <property type="entry name" value="Alpha_L_fucos"/>
    <property type="match status" value="1"/>
</dbReference>
<evidence type="ECO:0000256" key="4">
    <source>
        <dbReference type="ARBA" id="ARBA00022801"/>
    </source>
</evidence>
<evidence type="ECO:0000313" key="7">
    <source>
        <dbReference type="EMBL" id="MEQ2431454.1"/>
    </source>
</evidence>
<dbReference type="RefSeq" id="WP_148391660.1">
    <property type="nucleotide sequence ID" value="NZ_JBBMFP010000008.1"/>
</dbReference>
<feature type="domain" description="Glycoside hydrolase family 29 N-terminal" evidence="6">
    <location>
        <begin position="36"/>
        <end position="336"/>
    </location>
</feature>
<dbReference type="SMART" id="SM00812">
    <property type="entry name" value="Alpha_L_fucos"/>
    <property type="match status" value="1"/>
</dbReference>
<comment type="similarity">
    <text evidence="1">Belongs to the glycosyl hydrolase 29 family.</text>
</comment>
<dbReference type="EMBL" id="JBBMFP010000008">
    <property type="protein sequence ID" value="MEQ2431454.1"/>
    <property type="molecule type" value="Genomic_DNA"/>
</dbReference>
<evidence type="ECO:0000259" key="6">
    <source>
        <dbReference type="Pfam" id="PF01120"/>
    </source>
</evidence>
<comment type="caution">
    <text evidence="7">The sequence shown here is derived from an EMBL/GenBank/DDBJ whole genome shotgun (WGS) entry which is preliminary data.</text>
</comment>
<keyword evidence="3" id="KW-0732">Signal</keyword>
<protein>
    <recommendedName>
        <fullName evidence="2">alpha-L-fucosidase</fullName>
        <ecNumber evidence="2">3.2.1.51</ecNumber>
    </recommendedName>
</protein>
<evidence type="ECO:0000256" key="2">
    <source>
        <dbReference type="ARBA" id="ARBA00012662"/>
    </source>
</evidence>
<evidence type="ECO:0000313" key="8">
    <source>
        <dbReference type="Proteomes" id="UP001457898"/>
    </source>
</evidence>
<dbReference type="InterPro" id="IPR057739">
    <property type="entry name" value="Glyco_hydro_29_N"/>
</dbReference>
<dbReference type="PANTHER" id="PTHR10030">
    <property type="entry name" value="ALPHA-L-FUCOSIDASE"/>
    <property type="match status" value="1"/>
</dbReference>
<evidence type="ECO:0000256" key="1">
    <source>
        <dbReference type="ARBA" id="ARBA00007951"/>
    </source>
</evidence>
<keyword evidence="5" id="KW-0326">Glycosidase</keyword>
<dbReference type="Proteomes" id="UP001457898">
    <property type="component" value="Unassembled WGS sequence"/>
</dbReference>
<dbReference type="Gene3D" id="2.60.120.260">
    <property type="entry name" value="Galactose-binding domain-like"/>
    <property type="match status" value="1"/>
</dbReference>
<gene>
    <name evidence="7" type="ORF">WMO65_10605</name>
</gene>
<proteinExistence type="inferred from homology"/>
<dbReference type="PANTHER" id="PTHR10030:SF37">
    <property type="entry name" value="ALPHA-L-FUCOSIDASE-RELATED"/>
    <property type="match status" value="1"/>
</dbReference>
<sequence length="459" mass="52832">MIEFLREAARVKPSQKQLDWFDMEFYGFIHFGPNTFTDSEWGQGSEAEEIFHPEKLDCDQWVEAIRTAGMKGMVLTAKHHDGFCLWPSKYTEHSVKNSPCKRDVVREAAEACKRGGIKFGFYLSPWDRNSKYYGTPEYNDYFCNQLTELLTEYGDIFYVWFDNACGEGPNGKKQKYDFPRYFELIHKYQPNALIFNDFGPDIRWCGNEAGAARHSEWAVVPSELCFYGDVQTGPGPMAEEGNLSYLYNTEQELGTMPTILYSKGLVFTPSEIDISIRPGWFWHEKEEPHSLERLFHTYLTSVGANACLHLNIPPNKDGLLDNRDVKRLKELGELIQKEFGKEIPSVIEKQENEPATQPVYTIVLEKLMPLKRLKYVILREDIARGQRVESFRVSAVFTSGGQYPLYQGTCIGNKKICQLQNPFALQNPLIDDSDEYISKLKVQVTAARDEVVMKEIKVY</sequence>